<feature type="short sequence motif" description="PDZ-binding domain" evidence="19">
    <location>
        <begin position="160"/>
        <end position="162"/>
    </location>
</feature>
<comment type="subunit">
    <text evidence="18 19">Forms homodimers. Interacts with ubiquitin-protein ligase UBE3A/E6-AP and thus forms a complex with human TP53. Interacts with human NFX1 and MAGI3. Interacts with human IRF3; this interaction inhibits the establishment of antiviral state. Interacts with human TYK2; this interaction inhibits JAK-STAT activation by interferon alpha. Interacts with host DLG1; this interaction leads to the proteasomal degradation of DLG1.</text>
</comment>
<dbReference type="GO" id="GO:0006351">
    <property type="term" value="P:DNA-templated transcription"/>
    <property type="evidence" value="ECO:0007669"/>
    <property type="project" value="UniProtKB-UniRule"/>
</dbReference>
<keyword evidence="8 19" id="KW-0863">Zinc-finger</keyword>
<keyword evidence="13 19" id="KW-0010">Activator</keyword>
<name>A0A6B9WHT3_HPV68</name>
<keyword evidence="7 19" id="KW-0479">Metal-binding</keyword>
<keyword evidence="5 19" id="KW-0945">Host-virus interaction</keyword>
<keyword evidence="11 19" id="KW-0805">Transcription regulation</keyword>
<keyword evidence="3 19" id="KW-0244">Early protein</keyword>
<dbReference type="InterPro" id="IPR038575">
    <property type="entry name" value="E6_sf"/>
</dbReference>
<evidence type="ECO:0000256" key="10">
    <source>
        <dbReference type="ARBA" id="ARBA00022931"/>
    </source>
</evidence>
<evidence type="ECO:0000256" key="13">
    <source>
        <dbReference type="ARBA" id="ARBA00023159"/>
    </source>
</evidence>
<feature type="zinc finger region" evidence="19">
    <location>
        <begin position="36"/>
        <end position="72"/>
    </location>
</feature>
<organismHost>
    <name type="scientific">Homo sapiens</name>
    <name type="common">Human</name>
    <dbReference type="NCBI Taxonomy" id="9606"/>
</organismHost>
<dbReference type="EMBL" id="MN047809">
    <property type="protein sequence ID" value="QHQ98792.1"/>
    <property type="molecule type" value="Genomic_DNA"/>
</dbReference>
<organism evidence="21">
    <name type="scientific">Human papillomavirus 68</name>
    <dbReference type="NCBI Taxonomy" id="45240"/>
    <lineage>
        <taxon>Viruses</taxon>
        <taxon>Monodnaviria</taxon>
        <taxon>Shotokuvirae</taxon>
        <taxon>Cossaviricota</taxon>
        <taxon>Papovaviricetes</taxon>
        <taxon>Zurhausenvirales</taxon>
        <taxon>Papillomaviridae</taxon>
        <taxon>Firstpapillomavirinae</taxon>
        <taxon>Alphapapillomavirus</taxon>
        <taxon>Alphapapillomavirus 7</taxon>
    </lineage>
</organism>
<evidence type="ECO:0000256" key="15">
    <source>
        <dbReference type="ARBA" id="ARBA00023200"/>
    </source>
</evidence>
<comment type="function">
    <text evidence="19">Plays a major role in the induction and maintenance of cellular transformation. Acts mainly as an oncoprotein by stimulating the destruction of many host cell key regulatory proteins. E6 associates with host UBE3A/E6-AP ubiquitin-protein ligase, and inactivates tumor suppressors TP53 and TP73 by targeting them to the 26S proteasome for degradation. In turn, DNA damage and chromosomal instabilities increase and lead to cell proliferation and cancer development. The complex E6/E6AP targets several other substrates to degradation via the proteasome including host DLG1 or NFX-91, a repressor of human telomerase reverse transcriptase (hTERT). The resulting increased expression of hTERT prevents the shortening of telomere length leading to cell immortalization. Other cellular targets including BAK1, Fas-associated death domain-containing protein (FADD) and procaspase 8, are degraded by E6/E6AP causing inhibition of apoptosis. E6 also inhibits immune response by interacting with host IRF3 and TYK2. These interactions prevent IRF3 transcriptional activities and inhibit TYK2-mediated JAK-STAT activation by interferon alpha resulting in inhibition of the interferon signaling pathway.</text>
</comment>
<feature type="zinc finger region" evidence="19">
    <location>
        <begin position="109"/>
        <end position="145"/>
    </location>
</feature>
<dbReference type="GO" id="GO:0052150">
    <property type="term" value="P:symbiont-mediated perturbation of host apoptosis"/>
    <property type="evidence" value="ECO:0007669"/>
    <property type="project" value="UniProtKB-KW"/>
</dbReference>
<evidence type="ECO:0000256" key="12">
    <source>
        <dbReference type="ARBA" id="ARBA00023125"/>
    </source>
</evidence>
<accession>A0A6B9WHT3</accession>
<comment type="miscellaneous">
    <text evidence="19">Belongs to the high risk human alphapapillomavirus family. The cancer-causing human papillomavirus E6 protein has a unique carboxy terminal PDZ domain containing substrate.</text>
</comment>
<evidence type="ECO:0000256" key="9">
    <source>
        <dbReference type="ARBA" id="ARBA00022833"/>
    </source>
</evidence>
<dbReference type="FunFam" id="3.30.240.40:FF:000002">
    <property type="entry name" value="Protein E6"/>
    <property type="match status" value="1"/>
</dbReference>
<keyword evidence="12 19" id="KW-0238">DNA-binding</keyword>
<dbReference type="SUPFAM" id="SSF161229">
    <property type="entry name" value="E6 C-terminal domain-like"/>
    <property type="match status" value="2"/>
</dbReference>
<evidence type="ECO:0000256" key="4">
    <source>
        <dbReference type="ARBA" id="ARBA00022562"/>
    </source>
</evidence>
<keyword evidence="9 19" id="KW-0862">Zinc</keyword>
<dbReference type="GO" id="GO:0003677">
    <property type="term" value="F:DNA binding"/>
    <property type="evidence" value="ECO:0007669"/>
    <property type="project" value="UniProtKB-UniRule"/>
</dbReference>
<dbReference type="GO" id="GO:0039548">
    <property type="term" value="P:symbiont-mediated suppression of host cytoplasmic pattern recognition receptor signaling pathway via inhibition of IRF3 activity"/>
    <property type="evidence" value="ECO:0007669"/>
    <property type="project" value="UniProtKB-UniRule"/>
</dbReference>
<comment type="similarity">
    <text evidence="1 20">Belongs to the papillomaviridae E6 protein family.</text>
</comment>
<dbReference type="GO" id="GO:0030430">
    <property type="term" value="C:host cell cytoplasm"/>
    <property type="evidence" value="ECO:0007669"/>
    <property type="project" value="UniProtKB-SubCell"/>
</dbReference>
<dbReference type="GO" id="GO:0030165">
    <property type="term" value="F:PDZ domain binding"/>
    <property type="evidence" value="ECO:0007669"/>
    <property type="project" value="UniProtKB-UniRule"/>
</dbReference>
<evidence type="ECO:0000256" key="8">
    <source>
        <dbReference type="ARBA" id="ARBA00022771"/>
    </source>
</evidence>
<dbReference type="Pfam" id="PF00518">
    <property type="entry name" value="E6"/>
    <property type="match status" value="1"/>
</dbReference>
<proteinExistence type="inferred from homology"/>
<evidence type="ECO:0000256" key="14">
    <source>
        <dbReference type="ARBA" id="ARBA00023163"/>
    </source>
</evidence>
<dbReference type="FunFam" id="3.30.240.40:FF:000001">
    <property type="entry name" value="Protein E6"/>
    <property type="match status" value="1"/>
</dbReference>
<evidence type="ECO:0000256" key="16">
    <source>
        <dbReference type="ARBA" id="ARBA00023280"/>
    </source>
</evidence>
<keyword evidence="16 19" id="KW-0899">Viral immunoevasion</keyword>
<keyword evidence="15 19" id="KW-1035">Host cytoplasm</keyword>
<dbReference type="HAMAP" id="MF_04006">
    <property type="entry name" value="HPV_E6"/>
    <property type="match status" value="1"/>
</dbReference>
<evidence type="ECO:0000313" key="21">
    <source>
        <dbReference type="EMBL" id="QHQ98792.1"/>
    </source>
</evidence>
<dbReference type="GO" id="GO:0039502">
    <property type="term" value="P:symbiont-mediated suppression of host type I interferon-mediated signaling pathway"/>
    <property type="evidence" value="ECO:0007669"/>
    <property type="project" value="UniProtKB-UniRule"/>
</dbReference>
<keyword evidence="4 19" id="KW-1048">Host nucleus</keyword>
<evidence type="ECO:0000256" key="3">
    <source>
        <dbReference type="ARBA" id="ARBA00022518"/>
    </source>
</evidence>
<keyword evidence="6 19" id="KW-1090">Inhibition of host innate immune response by virus</keyword>
<reference evidence="21" key="1">
    <citation type="submission" date="2019-06" db="EMBL/GenBank/DDBJ databases">
        <authorList>
            <person name="Filho R.A.A.B."/>
            <person name="dos Santos C.M.B."/>
            <person name="Filho S.A."/>
        </authorList>
    </citation>
    <scope>NUCLEOTIDE SEQUENCE</scope>
    <source>
        <strain evidence="21">M180</strain>
    </source>
</reference>
<sequence>MSIPMALFHNPEERPYKLPDLCRTLDTTLHDVTIDCVYCRRQLQRTEVYEFAFGDLNVVYRDGVPLAACQSCIKFYAKIRELRYYSESVYATTLETITNTKLYDLSIRCMCCLKPLSPAEKLRHLNSKRRFHKIAGNFTGQCRHCWTSKREDRRRTRQETQV</sequence>
<dbReference type="GO" id="GO:0008270">
    <property type="term" value="F:zinc ion binding"/>
    <property type="evidence" value="ECO:0007669"/>
    <property type="project" value="UniProtKB-KW"/>
</dbReference>
<protein>
    <recommendedName>
        <fullName evidence="19 20">Protein E6</fullName>
    </recommendedName>
</protein>
<keyword evidence="10 19" id="KW-1092">Inhibition of host IRF3 by virus</keyword>
<evidence type="ECO:0000256" key="2">
    <source>
        <dbReference type="ARBA" id="ARBA00022482"/>
    </source>
</evidence>
<dbReference type="Gene3D" id="3.30.240.40">
    <property type="entry name" value="E6 early regulatory protein"/>
    <property type="match status" value="2"/>
</dbReference>
<evidence type="ECO:0000256" key="19">
    <source>
        <dbReference type="HAMAP-Rule" id="MF_04006"/>
    </source>
</evidence>
<evidence type="ECO:0000256" key="5">
    <source>
        <dbReference type="ARBA" id="ARBA00022581"/>
    </source>
</evidence>
<dbReference type="GO" id="GO:0006355">
    <property type="term" value="P:regulation of DNA-templated transcription"/>
    <property type="evidence" value="ECO:0007669"/>
    <property type="project" value="UniProtKB-UniRule"/>
</dbReference>
<evidence type="ECO:0000256" key="6">
    <source>
        <dbReference type="ARBA" id="ARBA00022632"/>
    </source>
</evidence>
<keyword evidence="17 19" id="KW-1119">Modulation of host cell apoptosis by virus</keyword>
<evidence type="ECO:0000256" key="17">
    <source>
        <dbReference type="ARBA" id="ARBA00023323"/>
    </source>
</evidence>
<evidence type="ECO:0000256" key="1">
    <source>
        <dbReference type="ARBA" id="ARBA00006346"/>
    </source>
</evidence>
<evidence type="ECO:0000256" key="20">
    <source>
        <dbReference type="RuleBase" id="RU363123"/>
    </source>
</evidence>
<keyword evidence="2 19" id="KW-1113">Inhibition of host RLR pathway by virus</keyword>
<evidence type="ECO:0000256" key="7">
    <source>
        <dbReference type="ARBA" id="ARBA00022723"/>
    </source>
</evidence>
<dbReference type="GO" id="GO:0039648">
    <property type="term" value="P:symbiont-mediated perturbation of host ubiquitin-like protein modification"/>
    <property type="evidence" value="ECO:0007669"/>
    <property type="project" value="UniProtKB-UniRule"/>
</dbReference>
<evidence type="ECO:0000256" key="11">
    <source>
        <dbReference type="ARBA" id="ARBA00023015"/>
    </source>
</evidence>
<dbReference type="InterPro" id="IPR001334">
    <property type="entry name" value="E6"/>
</dbReference>
<gene>
    <name evidence="19 21" type="primary">E6</name>
</gene>
<comment type="subcellular location">
    <subcellularLocation>
        <location evidence="19 20">Host cytoplasm</location>
    </subcellularLocation>
    <subcellularLocation>
        <location evidence="19 20">Host nucleus</location>
    </subcellularLocation>
</comment>
<dbReference type="GO" id="GO:0042025">
    <property type="term" value="C:host cell nucleus"/>
    <property type="evidence" value="ECO:0007669"/>
    <property type="project" value="UniProtKB-SubCell"/>
</dbReference>
<keyword evidence="14 19" id="KW-0804">Transcription</keyword>
<evidence type="ECO:0000256" key="18">
    <source>
        <dbReference type="ARBA" id="ARBA00065188"/>
    </source>
</evidence>